<dbReference type="InterPro" id="IPR036457">
    <property type="entry name" value="PPM-type-like_dom_sf"/>
</dbReference>
<dbReference type="CDD" id="cd00143">
    <property type="entry name" value="PP2Cc"/>
    <property type="match status" value="1"/>
</dbReference>
<organism evidence="3">
    <name type="scientific">Toxoplasma gondii (strain ATCC 50861 / VEG)</name>
    <dbReference type="NCBI Taxonomy" id="432359"/>
    <lineage>
        <taxon>Eukaryota</taxon>
        <taxon>Sar</taxon>
        <taxon>Alveolata</taxon>
        <taxon>Apicomplexa</taxon>
        <taxon>Conoidasida</taxon>
        <taxon>Coccidia</taxon>
        <taxon>Eucoccidiorida</taxon>
        <taxon>Eimeriorina</taxon>
        <taxon>Sarcocystidae</taxon>
        <taxon>Toxoplasma</taxon>
    </lineage>
</organism>
<dbReference type="InterPro" id="IPR015655">
    <property type="entry name" value="PP2C"/>
</dbReference>
<dbReference type="EMBL" id="LN714496">
    <property type="protein sequence ID" value="CEL73963.1"/>
    <property type="molecule type" value="Genomic_DNA"/>
</dbReference>
<feature type="domain" description="PPM-type phosphatase" evidence="2">
    <location>
        <begin position="61"/>
        <end position="358"/>
    </location>
</feature>
<reference evidence="3" key="1">
    <citation type="journal article" date="2015" name="PLoS ONE">
        <title>Comprehensive Evaluation of Toxoplasma gondii VEG and Neospora caninum LIV Genomes with Tachyzoite Stage Transcriptome and Proteome Defines Novel Transcript Features.</title>
        <authorList>
            <person name="Ramaprasad A."/>
            <person name="Mourier T."/>
            <person name="Naeem R."/>
            <person name="Malas T.B."/>
            <person name="Moussa E."/>
            <person name="Panigrahi A."/>
            <person name="Vermont S.J."/>
            <person name="Otto T.D."/>
            <person name="Wastling J."/>
            <person name="Pain A."/>
        </authorList>
    </citation>
    <scope>NUCLEOTIDE SEQUENCE</scope>
    <source>
        <strain evidence="3">VEG</strain>
    </source>
</reference>
<dbReference type="SMART" id="SM00332">
    <property type="entry name" value="PP2Cc"/>
    <property type="match status" value="1"/>
</dbReference>
<dbReference type="Gene3D" id="3.60.40.10">
    <property type="entry name" value="PPM-type phosphatase domain"/>
    <property type="match status" value="1"/>
</dbReference>
<dbReference type="GO" id="GO:0004722">
    <property type="term" value="F:protein serine/threonine phosphatase activity"/>
    <property type="evidence" value="ECO:0007669"/>
    <property type="project" value="InterPro"/>
</dbReference>
<proteinExistence type="predicted"/>
<dbReference type="InterPro" id="IPR001932">
    <property type="entry name" value="PPM-type_phosphatase-like_dom"/>
</dbReference>
<name>A0A0F7UZJ0_TOXGV</name>
<evidence type="ECO:0000259" key="2">
    <source>
        <dbReference type="PROSITE" id="PS51746"/>
    </source>
</evidence>
<feature type="chain" id="PRO_5002523607" evidence="1">
    <location>
        <begin position="25"/>
        <end position="405"/>
    </location>
</feature>
<dbReference type="Pfam" id="PF00481">
    <property type="entry name" value="PP2C"/>
    <property type="match status" value="2"/>
</dbReference>
<evidence type="ECO:0000256" key="1">
    <source>
        <dbReference type="SAM" id="SignalP"/>
    </source>
</evidence>
<accession>A0A0F7UZJ0</accession>
<evidence type="ECO:0000313" key="3">
    <source>
        <dbReference type="EMBL" id="CEL73963.1"/>
    </source>
</evidence>
<dbReference type="AlphaFoldDB" id="A0A0F7UZJ0"/>
<feature type="signal peptide" evidence="1">
    <location>
        <begin position="1"/>
        <end position="24"/>
    </location>
</feature>
<dbReference type="PROSITE" id="PS51746">
    <property type="entry name" value="PPM_2"/>
    <property type="match status" value="1"/>
</dbReference>
<dbReference type="SUPFAM" id="SSF81606">
    <property type="entry name" value="PP2C-like"/>
    <property type="match status" value="1"/>
</dbReference>
<dbReference type="PANTHER" id="PTHR13832">
    <property type="entry name" value="PROTEIN PHOSPHATASE 2C"/>
    <property type="match status" value="1"/>
</dbReference>
<gene>
    <name evidence="3" type="ORF">BN1205_047790</name>
</gene>
<protein>
    <submittedName>
        <fullName evidence="3">Protein phosphatase 2C, putative</fullName>
    </submittedName>
</protein>
<dbReference type="PANTHER" id="PTHR13832:SF827">
    <property type="entry name" value="PROTEIN PHOSPHATASE 1L"/>
    <property type="match status" value="1"/>
</dbReference>
<keyword evidence="1" id="KW-0732">Signal</keyword>
<sequence length="405" mass="45563">MRDVFAIVVTLLLSLFSFPTKTHAVFKRRQKPTPHLGHDTFLLSGDESDTMVMKTKEWHLKIGTAMMRGRRRYFEDACVVTAAVPGQPNVRIQAVFDGHGGPESAQALAVNLQDVLTAATPFTQHSLEQACEELERRLKNSVARSGSTAVIVIVEHLDHKEEVIVQGREIVPSMDGHFDTIQELNSRFTESAPREKIEIGNRKRPFKLHVVNVGDSRAMLVTRESYAALTRDHVPNDPGELRRIQETGDEVKVERGCFRIRGLAMSRSFGDFGKKDNPSPSPITAKPDVRYFYATWEDVLILHSDGLLAESDRWEEVAGAALQCMESEPRIRGVATCLVQQAYRRGSTDNITALVSTFQKPCTRPEAKLEIVSMTRRTSSPRRLLKEDWTFKLTPDTADFSLPMF</sequence>